<dbReference type="Pfam" id="PF00083">
    <property type="entry name" value="Sugar_tr"/>
    <property type="match status" value="2"/>
</dbReference>
<dbReference type="Gene3D" id="1.20.1250.20">
    <property type="entry name" value="MFS general substrate transporter like domains"/>
    <property type="match status" value="1"/>
</dbReference>
<evidence type="ECO:0000256" key="1">
    <source>
        <dbReference type="ARBA" id="ARBA00004141"/>
    </source>
</evidence>
<dbReference type="AlphaFoldDB" id="A0A6A6QEA5"/>
<feature type="transmembrane region" description="Helical" evidence="8">
    <location>
        <begin position="554"/>
        <end position="573"/>
    </location>
</feature>
<evidence type="ECO:0000256" key="7">
    <source>
        <dbReference type="SAM" id="MobiDB-lite"/>
    </source>
</evidence>
<evidence type="ECO:0000259" key="9">
    <source>
        <dbReference type="PROSITE" id="PS50850"/>
    </source>
</evidence>
<evidence type="ECO:0000256" key="5">
    <source>
        <dbReference type="ARBA" id="ARBA00022989"/>
    </source>
</evidence>
<feature type="transmembrane region" description="Helical" evidence="8">
    <location>
        <begin position="262"/>
        <end position="283"/>
    </location>
</feature>
<feature type="transmembrane region" description="Helical" evidence="8">
    <location>
        <begin position="166"/>
        <end position="188"/>
    </location>
</feature>
<gene>
    <name evidence="10" type="ORF">BU16DRAFT_567078</name>
</gene>
<dbReference type="GO" id="GO:0016020">
    <property type="term" value="C:membrane"/>
    <property type="evidence" value="ECO:0007669"/>
    <property type="project" value="UniProtKB-SubCell"/>
</dbReference>
<dbReference type="PRINTS" id="PR00171">
    <property type="entry name" value="SUGRTRNSPORT"/>
</dbReference>
<dbReference type="GO" id="GO:0015791">
    <property type="term" value="P:polyol transmembrane transport"/>
    <property type="evidence" value="ECO:0007669"/>
    <property type="project" value="UniProtKB-ARBA"/>
</dbReference>
<dbReference type="GO" id="GO:0022857">
    <property type="term" value="F:transmembrane transporter activity"/>
    <property type="evidence" value="ECO:0007669"/>
    <property type="project" value="InterPro"/>
</dbReference>
<keyword evidence="4 8" id="KW-0812">Transmembrane</keyword>
<dbReference type="InterPro" id="IPR003663">
    <property type="entry name" value="Sugar/inositol_transpt"/>
</dbReference>
<feature type="transmembrane region" description="Helical" evidence="8">
    <location>
        <begin position="585"/>
        <end position="604"/>
    </location>
</feature>
<keyword evidence="11" id="KW-1185">Reference proteome</keyword>
<keyword evidence="3" id="KW-0813">Transport</keyword>
<evidence type="ECO:0000313" key="11">
    <source>
        <dbReference type="Proteomes" id="UP000799750"/>
    </source>
</evidence>
<organism evidence="10 11">
    <name type="scientific">Lophium mytilinum</name>
    <dbReference type="NCBI Taxonomy" id="390894"/>
    <lineage>
        <taxon>Eukaryota</taxon>
        <taxon>Fungi</taxon>
        <taxon>Dikarya</taxon>
        <taxon>Ascomycota</taxon>
        <taxon>Pezizomycotina</taxon>
        <taxon>Dothideomycetes</taxon>
        <taxon>Pleosporomycetidae</taxon>
        <taxon>Mytilinidiales</taxon>
        <taxon>Mytilinidiaceae</taxon>
        <taxon>Lophium</taxon>
    </lineage>
</organism>
<feature type="region of interest" description="Disordered" evidence="7">
    <location>
        <begin position="662"/>
        <end position="686"/>
    </location>
</feature>
<comment type="similarity">
    <text evidence="2">Belongs to the major facilitator superfamily. Sugar transporter (TC 2.A.1.1) family.</text>
</comment>
<comment type="subcellular location">
    <subcellularLocation>
        <location evidence="1">Membrane</location>
        <topology evidence="1">Multi-pass membrane protein</topology>
    </subcellularLocation>
</comment>
<evidence type="ECO:0000256" key="4">
    <source>
        <dbReference type="ARBA" id="ARBA00022692"/>
    </source>
</evidence>
<evidence type="ECO:0000256" key="3">
    <source>
        <dbReference type="ARBA" id="ARBA00022448"/>
    </source>
</evidence>
<dbReference type="InterPro" id="IPR036259">
    <property type="entry name" value="MFS_trans_sf"/>
</dbReference>
<sequence length="686" mass="76626">MGKEKEPSNSQSVVEEDKLKDNPFEELDLPALKQHVKTLYAKHFEGKHIVTENELQVGARLARNYGYHDPPKDLESQGSNDRRRGSLASSLVSDQSLLEPHEWSAIKVQQSKIFWDEPKDLLVTMVACCIASMAQGWDQVANGNLGWPQEFGLTVTAQQTGRGRDIWIFGIVNAIMWFGAAICGPFLVDPVCYSSFFGRRGSVFIAAAFGLGGSIWGGRAKSWEEFLGSRLLVGVGIGAKASIVPIWESEILPPAKRGRLLVSWQFFNAMGIFAGSCATYICHNNWRNQVLTSAIPALLLLLSTYLGCESPRWLITRQKYEKAFHTLVKLRKERVLAAEEFCYIYFQVQTERALFHREKVDLDIYQRPIGYSERLPKLVTIARNRRAAIASWIVMVAQQLSGINTLAFLASTFFVLSDLGFNSDNHADKDGLRFSMGWSAGLTIFSIIAFFLIEPLPVDPEVNPVAPHKNRQTFKRRLLKALYGRRALLLVSLIGGTVSLLCVALLLRLDNENPHKVGVVIVFIMFFTLFYAPGAGAVPFIYTAEVWPNEGREVGMSWGVFWNFVGSGILALFVPRGFKWGASRLFGVFTGTSAIGAILVYFFVPSTDHAISLEEMSKKFNSSLVGYGFKKLKQLVPIKIQRRPSTNESASTPTEAEHLPMPQALPHRMPEIQSVTEPTFPREVYG</sequence>
<dbReference type="InterPro" id="IPR050814">
    <property type="entry name" value="Myo-inositol_Transporter"/>
</dbReference>
<reference evidence="10" key="1">
    <citation type="journal article" date="2020" name="Stud. Mycol.">
        <title>101 Dothideomycetes genomes: a test case for predicting lifestyles and emergence of pathogens.</title>
        <authorList>
            <person name="Haridas S."/>
            <person name="Albert R."/>
            <person name="Binder M."/>
            <person name="Bloem J."/>
            <person name="Labutti K."/>
            <person name="Salamov A."/>
            <person name="Andreopoulos B."/>
            <person name="Baker S."/>
            <person name="Barry K."/>
            <person name="Bills G."/>
            <person name="Bluhm B."/>
            <person name="Cannon C."/>
            <person name="Castanera R."/>
            <person name="Culley D."/>
            <person name="Daum C."/>
            <person name="Ezra D."/>
            <person name="Gonzalez J."/>
            <person name="Henrissat B."/>
            <person name="Kuo A."/>
            <person name="Liang C."/>
            <person name="Lipzen A."/>
            <person name="Lutzoni F."/>
            <person name="Magnuson J."/>
            <person name="Mondo S."/>
            <person name="Nolan M."/>
            <person name="Ohm R."/>
            <person name="Pangilinan J."/>
            <person name="Park H.-J."/>
            <person name="Ramirez L."/>
            <person name="Alfaro M."/>
            <person name="Sun H."/>
            <person name="Tritt A."/>
            <person name="Yoshinaga Y."/>
            <person name="Zwiers L.-H."/>
            <person name="Turgeon B."/>
            <person name="Goodwin S."/>
            <person name="Spatafora J."/>
            <person name="Crous P."/>
            <person name="Grigoriev I."/>
        </authorList>
    </citation>
    <scope>NUCLEOTIDE SEQUENCE</scope>
    <source>
        <strain evidence="10">CBS 269.34</strain>
    </source>
</reference>
<proteinExistence type="inferred from homology"/>
<dbReference type="SUPFAM" id="SSF103473">
    <property type="entry name" value="MFS general substrate transporter"/>
    <property type="match status" value="1"/>
</dbReference>
<feature type="compositionally biased region" description="Basic and acidic residues" evidence="7">
    <location>
        <begin position="69"/>
        <end position="84"/>
    </location>
</feature>
<dbReference type="Proteomes" id="UP000799750">
    <property type="component" value="Unassembled WGS sequence"/>
</dbReference>
<dbReference type="OrthoDB" id="4540492at2759"/>
<dbReference type="EMBL" id="MU004198">
    <property type="protein sequence ID" value="KAF2489983.1"/>
    <property type="molecule type" value="Genomic_DNA"/>
</dbReference>
<feature type="transmembrane region" description="Helical" evidence="8">
    <location>
        <begin position="389"/>
        <end position="416"/>
    </location>
</feature>
<feature type="region of interest" description="Disordered" evidence="7">
    <location>
        <begin position="66"/>
        <end position="85"/>
    </location>
</feature>
<keyword evidence="6 8" id="KW-0472">Membrane</keyword>
<evidence type="ECO:0000256" key="2">
    <source>
        <dbReference type="ARBA" id="ARBA00010992"/>
    </source>
</evidence>
<evidence type="ECO:0000256" key="8">
    <source>
        <dbReference type="SAM" id="Phobius"/>
    </source>
</evidence>
<name>A0A6A6QEA5_9PEZI</name>
<accession>A0A6A6QEA5</accession>
<feature type="transmembrane region" description="Helical" evidence="8">
    <location>
        <begin position="200"/>
        <end position="218"/>
    </location>
</feature>
<protein>
    <submittedName>
        <fullName evidence="10">MFS general substrate transporter</fullName>
    </submittedName>
</protein>
<dbReference type="InterPro" id="IPR005828">
    <property type="entry name" value="MFS_sugar_transport-like"/>
</dbReference>
<feature type="region of interest" description="Disordered" evidence="7">
    <location>
        <begin position="1"/>
        <end position="25"/>
    </location>
</feature>
<feature type="transmembrane region" description="Helical" evidence="8">
    <location>
        <begin position="436"/>
        <end position="453"/>
    </location>
</feature>
<evidence type="ECO:0000313" key="10">
    <source>
        <dbReference type="EMBL" id="KAF2489983.1"/>
    </source>
</evidence>
<evidence type="ECO:0000256" key="6">
    <source>
        <dbReference type="ARBA" id="ARBA00023136"/>
    </source>
</evidence>
<dbReference type="PANTHER" id="PTHR48020">
    <property type="entry name" value="PROTON MYO-INOSITOL COTRANSPORTER"/>
    <property type="match status" value="1"/>
</dbReference>
<feature type="transmembrane region" description="Helical" evidence="8">
    <location>
        <begin position="230"/>
        <end position="247"/>
    </location>
</feature>
<dbReference type="PANTHER" id="PTHR48020:SF40">
    <property type="entry name" value="MAJOR FACILITATOR SUPERFAMILY (MFS) PROFILE DOMAIN-CONTAINING PROTEIN"/>
    <property type="match status" value="1"/>
</dbReference>
<dbReference type="InterPro" id="IPR020846">
    <property type="entry name" value="MFS_dom"/>
</dbReference>
<feature type="domain" description="Major facilitator superfamily (MFS) profile" evidence="9">
    <location>
        <begin position="124"/>
        <end position="608"/>
    </location>
</feature>
<dbReference type="GO" id="GO:0015798">
    <property type="term" value="P:myo-inositol transport"/>
    <property type="evidence" value="ECO:0007669"/>
    <property type="project" value="UniProtKB-ARBA"/>
</dbReference>
<feature type="transmembrane region" description="Helical" evidence="8">
    <location>
        <begin position="487"/>
        <end position="507"/>
    </location>
</feature>
<feature type="transmembrane region" description="Helical" evidence="8">
    <location>
        <begin position="519"/>
        <end position="542"/>
    </location>
</feature>
<dbReference type="PROSITE" id="PS50850">
    <property type="entry name" value="MFS"/>
    <property type="match status" value="1"/>
</dbReference>
<keyword evidence="5 8" id="KW-1133">Transmembrane helix</keyword>